<dbReference type="InterPro" id="IPR000160">
    <property type="entry name" value="GGDEF_dom"/>
</dbReference>
<dbReference type="PANTHER" id="PTHR47618:SF2">
    <property type="entry name" value="CYCLIC-DI-AMP PHOSPHODIESTERASE GDPP"/>
    <property type="match status" value="1"/>
</dbReference>
<dbReference type="Gene3D" id="3.10.310.30">
    <property type="match status" value="1"/>
</dbReference>
<dbReference type="EC" id="3.1.4.-" evidence="1"/>
<dbReference type="InterPro" id="IPR038763">
    <property type="entry name" value="DHH_sf"/>
</dbReference>
<dbReference type="Proteomes" id="UP001060164">
    <property type="component" value="Chromosome"/>
</dbReference>
<comment type="similarity">
    <text evidence="1">Belongs to the GdpP/PdeA phosphodiesterase family.</text>
</comment>
<feature type="transmembrane region" description="Helical" evidence="2">
    <location>
        <begin position="42"/>
        <end position="60"/>
    </location>
</feature>
<proteinExistence type="inferred from homology"/>
<gene>
    <name evidence="4" type="ORF">NQ502_11760</name>
</gene>
<evidence type="ECO:0000259" key="3">
    <source>
        <dbReference type="PROSITE" id="PS50887"/>
    </source>
</evidence>
<dbReference type="Gene3D" id="3.30.450.20">
    <property type="entry name" value="PAS domain"/>
    <property type="match status" value="1"/>
</dbReference>
<accession>A0ABY5VC34</accession>
<name>A0ABY5VC34_9FIRM</name>
<comment type="subcellular location">
    <subcellularLocation>
        <location evidence="1">Cell membrane</location>
    </subcellularLocation>
</comment>
<keyword evidence="1" id="KW-0378">Hydrolase</keyword>
<organism evidence="4 5">
    <name type="scientific">Ruminococcus gauvreauii</name>
    <dbReference type="NCBI Taxonomy" id="438033"/>
    <lineage>
        <taxon>Bacteria</taxon>
        <taxon>Bacillati</taxon>
        <taxon>Bacillota</taxon>
        <taxon>Clostridia</taxon>
        <taxon>Eubacteriales</taxon>
        <taxon>Oscillospiraceae</taxon>
        <taxon>Ruminococcus</taxon>
    </lineage>
</organism>
<feature type="transmembrane region" description="Helical" evidence="2">
    <location>
        <begin position="15"/>
        <end position="35"/>
    </location>
</feature>
<evidence type="ECO:0000256" key="2">
    <source>
        <dbReference type="SAM" id="Phobius"/>
    </source>
</evidence>
<evidence type="ECO:0000256" key="1">
    <source>
        <dbReference type="PIRNR" id="PIRNR026583"/>
    </source>
</evidence>
<keyword evidence="2" id="KW-1133">Transmembrane helix</keyword>
<dbReference type="Pfam" id="PF02272">
    <property type="entry name" value="DHHA1"/>
    <property type="match status" value="1"/>
</dbReference>
<dbReference type="PANTHER" id="PTHR47618">
    <property type="entry name" value="BIFUNCTIONAL OLIGORIBONUCLEASE AND PAP PHOSPHATASE NRNA"/>
    <property type="match status" value="1"/>
</dbReference>
<evidence type="ECO:0000313" key="5">
    <source>
        <dbReference type="Proteomes" id="UP001060164"/>
    </source>
</evidence>
<dbReference type="InterPro" id="IPR051319">
    <property type="entry name" value="Oligoribo/pAp-PDE_c-di-AMP_PDE"/>
</dbReference>
<dbReference type="EMBL" id="CP102290">
    <property type="protein sequence ID" value="UWP58066.1"/>
    <property type="molecule type" value="Genomic_DNA"/>
</dbReference>
<comment type="catalytic activity">
    <reaction evidence="1">
        <text>3',3'-c-di-AMP + H2O = 5'-O-phosphonoadenylyl-(3'-&gt;5')-adenosine + H(+)</text>
        <dbReference type="Rhea" id="RHEA:54420"/>
        <dbReference type="ChEBI" id="CHEBI:15377"/>
        <dbReference type="ChEBI" id="CHEBI:15378"/>
        <dbReference type="ChEBI" id="CHEBI:71500"/>
        <dbReference type="ChEBI" id="CHEBI:138171"/>
    </reaction>
</comment>
<protein>
    <recommendedName>
        <fullName evidence="1">Cyclic-di-AMP phosphodiesterase</fullName>
        <ecNumber evidence="1">3.1.4.-</ecNumber>
    </recommendedName>
</protein>
<feature type="domain" description="GGDEF" evidence="3">
    <location>
        <begin position="202"/>
        <end position="330"/>
    </location>
</feature>
<dbReference type="Pfam" id="PF24898">
    <property type="entry name" value="GGDEF_GdpP"/>
    <property type="match status" value="1"/>
</dbReference>
<dbReference type="InterPro" id="IPR014528">
    <property type="entry name" value="GdpP/PdeA"/>
</dbReference>
<dbReference type="Pfam" id="PF01368">
    <property type="entry name" value="DHH"/>
    <property type="match status" value="1"/>
</dbReference>
<sequence>MNGRIKLSGPLKSYLNWPITLSVLMIIMNIAVYFINVRAGTLVSFFVAAYIAIVVILYFHNRPIILNELITFATQYGQIQKNLMRDFAIPFAVLDADGKVMWLNKSFSKLTGKDKKYHKSITNVMSEITQDILPGEEDEIKEVEISYGSQNFRVKLQRINIDGLLQNSKLVDVEEVRDNCLIGLYMYDVTELNEYIRKNEEEKLVSGLLYLDNYEEATDSVEEVRRSLLTALIERKITKYFSAVDGVVKRLEKDKYFLVMRRGSMEQLKEQKFNILEDIKNVNIGNEMSVTISMGLGAHADTYAQTAEYARVAIELALGRGGDQVVIKDGDQISYYGGKSQMVEKTTRVKARVKAHALKEFMSQKDNVVVMGHKITDVDTFGAAIGIYRAAKTLNKKAYIVINNATSSIRPLMDEFINNPDYDPHMFVNSHEAKDITDDNTVLVVVDTNRPSYSECEELLSMTKTIVVLDHHRQSSEVIKNAVLSYIEPYASSACEMVAEVLQYFADGIRIRNIEADSIYAGIMIDTNNFMTKTGVRTFEAAAFLRRCGADVTRVRKLFRENAEDYRARGEAIRNAELFRKCYAISVCPAEGLESPTVVGAQAANELLNIVGVKASFVMTDYKDMIYISARAIDEVNVQIIMERMGGGGHLNIAGSQLKGYTVREAIDYLKQTLQEMIDGGDI</sequence>
<keyword evidence="1 2" id="KW-0472">Membrane</keyword>
<dbReference type="SUPFAM" id="SSF64182">
    <property type="entry name" value="DHH phosphoesterases"/>
    <property type="match status" value="1"/>
</dbReference>
<comment type="function">
    <text evidence="1">Has phosphodiesterase (PDE) activity against cyclic-di-AMP (c-di-AMP).</text>
</comment>
<dbReference type="Gene3D" id="3.90.1640.10">
    <property type="entry name" value="inorganic pyrophosphatase (n-terminal core)"/>
    <property type="match status" value="1"/>
</dbReference>
<reference evidence="4" key="1">
    <citation type="journal article" date="2022" name="Cell">
        <title>Design, construction, and in vivo augmentation of a complex gut microbiome.</title>
        <authorList>
            <person name="Cheng A.G."/>
            <person name="Ho P.Y."/>
            <person name="Aranda-Diaz A."/>
            <person name="Jain S."/>
            <person name="Yu F.B."/>
            <person name="Meng X."/>
            <person name="Wang M."/>
            <person name="Iakiviak M."/>
            <person name="Nagashima K."/>
            <person name="Zhao A."/>
            <person name="Murugkar P."/>
            <person name="Patil A."/>
            <person name="Atabakhsh K."/>
            <person name="Weakley A."/>
            <person name="Yan J."/>
            <person name="Brumbaugh A.R."/>
            <person name="Higginbottom S."/>
            <person name="Dimas A."/>
            <person name="Shiver A.L."/>
            <person name="Deutschbauer A."/>
            <person name="Neff N."/>
            <person name="Sonnenburg J.L."/>
            <person name="Huang K.C."/>
            <person name="Fischbach M.A."/>
        </authorList>
    </citation>
    <scope>NUCLEOTIDE SEQUENCE</scope>
    <source>
        <strain evidence="4">DSM 19829</strain>
    </source>
</reference>
<dbReference type="InterPro" id="IPR001667">
    <property type="entry name" value="DDH_dom"/>
</dbReference>
<dbReference type="PIRSF" id="PIRSF026583">
    <property type="entry name" value="YybT"/>
    <property type="match status" value="1"/>
</dbReference>
<keyword evidence="1" id="KW-1003">Cell membrane</keyword>
<keyword evidence="2" id="KW-0812">Transmembrane</keyword>
<evidence type="ECO:0000313" key="4">
    <source>
        <dbReference type="EMBL" id="UWP58066.1"/>
    </source>
</evidence>
<dbReference type="RefSeq" id="WP_028528536.1">
    <property type="nucleotide sequence ID" value="NZ_CABLBR010000012.1"/>
</dbReference>
<dbReference type="PROSITE" id="PS50887">
    <property type="entry name" value="GGDEF"/>
    <property type="match status" value="1"/>
</dbReference>
<dbReference type="InterPro" id="IPR003156">
    <property type="entry name" value="DHHA1_dom"/>
</dbReference>
<keyword evidence="5" id="KW-1185">Reference proteome</keyword>